<dbReference type="OrthoDB" id="427354at2759"/>
<dbReference type="Proteomes" id="UP000654075">
    <property type="component" value="Unassembled WGS sequence"/>
</dbReference>
<dbReference type="AlphaFoldDB" id="A0A813FBR2"/>
<evidence type="ECO:0000313" key="1">
    <source>
        <dbReference type="EMBL" id="CAE8610234.1"/>
    </source>
</evidence>
<name>A0A813FBR2_POLGL</name>
<dbReference type="EMBL" id="CAJNNV010024583">
    <property type="protein sequence ID" value="CAE8610234.1"/>
    <property type="molecule type" value="Genomic_DNA"/>
</dbReference>
<sequence>MAGVVMAAVGAVAIPIPLEGGDELYAKYFAEVTLDIVEEENFKKRRLQESGPRQVHLRRSAIGTVTVPPHVEENPAGQLCMQGWTGHPKVDRTLFIMDRRAELQLRDKRNVSSMRNVPMLRGAIGRK</sequence>
<reference evidence="1" key="1">
    <citation type="submission" date="2021-02" db="EMBL/GenBank/DDBJ databases">
        <authorList>
            <person name="Dougan E. K."/>
            <person name="Rhodes N."/>
            <person name="Thang M."/>
            <person name="Chan C."/>
        </authorList>
    </citation>
    <scope>NUCLEOTIDE SEQUENCE</scope>
</reference>
<proteinExistence type="predicted"/>
<evidence type="ECO:0000313" key="2">
    <source>
        <dbReference type="Proteomes" id="UP000654075"/>
    </source>
</evidence>
<feature type="non-terminal residue" evidence="1">
    <location>
        <position position="1"/>
    </location>
</feature>
<keyword evidence="2" id="KW-1185">Reference proteome</keyword>
<protein>
    <submittedName>
        <fullName evidence="1">Uncharacterized protein</fullName>
    </submittedName>
</protein>
<organism evidence="1 2">
    <name type="scientific">Polarella glacialis</name>
    <name type="common">Dinoflagellate</name>
    <dbReference type="NCBI Taxonomy" id="89957"/>
    <lineage>
        <taxon>Eukaryota</taxon>
        <taxon>Sar</taxon>
        <taxon>Alveolata</taxon>
        <taxon>Dinophyceae</taxon>
        <taxon>Suessiales</taxon>
        <taxon>Suessiaceae</taxon>
        <taxon>Polarella</taxon>
    </lineage>
</organism>
<accession>A0A813FBR2</accession>
<comment type="caution">
    <text evidence="1">The sequence shown here is derived from an EMBL/GenBank/DDBJ whole genome shotgun (WGS) entry which is preliminary data.</text>
</comment>
<gene>
    <name evidence="1" type="ORF">PGLA1383_LOCUS28061</name>
</gene>